<evidence type="ECO:0000313" key="1">
    <source>
        <dbReference type="EMBL" id="KAI6081155.1"/>
    </source>
</evidence>
<dbReference type="Proteomes" id="UP001497680">
    <property type="component" value="Unassembled WGS sequence"/>
</dbReference>
<accession>A0ACC0CLG6</accession>
<gene>
    <name evidence="1" type="ORF">F4821DRAFT_249879</name>
</gene>
<name>A0ACC0CLG6_9PEZI</name>
<protein>
    <submittedName>
        <fullName evidence="1">Fungal-specific transcription factor domain-containing protein</fullName>
    </submittedName>
</protein>
<organism evidence="1 2">
    <name type="scientific">Hypoxylon rubiginosum</name>
    <dbReference type="NCBI Taxonomy" id="110542"/>
    <lineage>
        <taxon>Eukaryota</taxon>
        <taxon>Fungi</taxon>
        <taxon>Dikarya</taxon>
        <taxon>Ascomycota</taxon>
        <taxon>Pezizomycotina</taxon>
        <taxon>Sordariomycetes</taxon>
        <taxon>Xylariomycetidae</taxon>
        <taxon>Xylariales</taxon>
        <taxon>Hypoxylaceae</taxon>
        <taxon>Hypoxylon</taxon>
    </lineage>
</organism>
<comment type="caution">
    <text evidence="1">The sequence shown here is derived from an EMBL/GenBank/DDBJ whole genome shotgun (WGS) entry which is preliminary data.</text>
</comment>
<proteinExistence type="predicted"/>
<keyword evidence="2" id="KW-1185">Reference proteome</keyword>
<evidence type="ECO:0000313" key="2">
    <source>
        <dbReference type="Proteomes" id="UP001497680"/>
    </source>
</evidence>
<reference evidence="1 2" key="1">
    <citation type="journal article" date="2022" name="New Phytol.">
        <title>Ecological generalism drives hyperdiversity of secondary metabolite gene clusters in xylarialean endophytes.</title>
        <authorList>
            <person name="Franco M.E.E."/>
            <person name="Wisecaver J.H."/>
            <person name="Arnold A.E."/>
            <person name="Ju Y.M."/>
            <person name="Slot J.C."/>
            <person name="Ahrendt S."/>
            <person name="Moore L.P."/>
            <person name="Eastman K.E."/>
            <person name="Scott K."/>
            <person name="Konkel Z."/>
            <person name="Mondo S.J."/>
            <person name="Kuo A."/>
            <person name="Hayes R.D."/>
            <person name="Haridas S."/>
            <person name="Andreopoulos B."/>
            <person name="Riley R."/>
            <person name="LaButti K."/>
            <person name="Pangilinan J."/>
            <person name="Lipzen A."/>
            <person name="Amirebrahimi M."/>
            <person name="Yan J."/>
            <person name="Adam C."/>
            <person name="Keymanesh K."/>
            <person name="Ng V."/>
            <person name="Louie K."/>
            <person name="Northen T."/>
            <person name="Drula E."/>
            <person name="Henrissat B."/>
            <person name="Hsieh H.M."/>
            <person name="Youens-Clark K."/>
            <person name="Lutzoni F."/>
            <person name="Miadlikowska J."/>
            <person name="Eastwood D.C."/>
            <person name="Hamelin R.C."/>
            <person name="Grigoriev I.V."/>
            <person name="U'Ren J.M."/>
        </authorList>
    </citation>
    <scope>NUCLEOTIDE SEQUENCE [LARGE SCALE GENOMIC DNA]</scope>
    <source>
        <strain evidence="1 2">ER1909</strain>
    </source>
</reference>
<dbReference type="EMBL" id="MU394405">
    <property type="protein sequence ID" value="KAI6081155.1"/>
    <property type="molecule type" value="Genomic_DNA"/>
</dbReference>
<sequence>MTDQQSTSNTAAARQAAQSQAKPLSCTNCRARKLKCSREHPCHHCLRTGTECVFPTRKRIRKPRRNKNTELLQRLSRLESIVGEVGLTDLAQGKGSGGKGKGGAAVGPSGSVSSTLPSTLIASGMSSSPLVEDSPAETPRASTQQEEWRKALQESKASRYLSGEFWTSLCCEVEGLRQALEQSTDSDEEEQPLQEATPESAANDHTSPSATSAFSPGMLLGSGSSPTSYSAIEHPPSEHIRYLTTIYFTNVDMILKILHRPTIETTLRALADSPPELRPQLSPEREALVFSIYHAAVASLSDTTCLVNLNCRREDLIRSFAGAVEHLLARADYLGNTSLETLQALTLYVACVRSTIGSRASWALLSLPIRLAQALNLHREAGSAGCSPYETELRRRLWWQLIVLDIRASEDRGTTTIVARDSYDAHLPLNLNDTDFGPESTGPLVERQGPTDVTFSLCTARSSGIFLYVEHAHQAAQGQPVGGPSGSSGGCGSGEVCAVAPAPRSVEETVRYAQGLEAQFVATADPSHAASYLASVAVRLIILKLWLIMQYPLHPRRRPRPASREQVSGIFPSEATLRTAISIVELNEYLRIGPYGDRFRWWADTYVQWHPLAVALAELCTMTRGDLADRAWRIIDDGFPAWSEVIADTKSGTLWRPIRKLYKKAKAARAAAASGAASTDVTMTNAATTTTTNTAMETIQGGEADSGTIFVRTDPDNRLPEGDSNVTTTAAGPQDSYQTDIGRASESSIQPDLDVLSRSPYALSQSMWGWGDLNYDIQFLDLGAGAGGPSGPNPGEWSVWDDFVTEAQQQQGSGSSEGDL</sequence>